<accession>A0A5C1I5G0</accession>
<protein>
    <submittedName>
        <fullName evidence="1">Uncharacterized protein</fullName>
    </submittedName>
</protein>
<gene>
    <name evidence="1" type="ORF">DEO27_025195</name>
</gene>
<dbReference type="RefSeq" id="WP_112568244.1">
    <property type="nucleotide sequence ID" value="NZ_CP043450.1"/>
</dbReference>
<dbReference type="AlphaFoldDB" id="A0A5C1I5G0"/>
<name>A0A5C1I5G0_9SPHI</name>
<reference evidence="1" key="1">
    <citation type="submission" date="2019-08" db="EMBL/GenBank/DDBJ databases">
        <title>Comparative genome analysis confer to the adaptation heavy metal polluted environment.</title>
        <authorList>
            <person name="Li Y."/>
        </authorList>
    </citation>
    <scope>NUCLEOTIDE SEQUENCE [LARGE SCALE GENOMIC DNA]</scope>
    <source>
        <strain evidence="1">P1</strain>
    </source>
</reference>
<proteinExistence type="predicted"/>
<dbReference type="OrthoDB" id="7063501at2"/>
<dbReference type="Proteomes" id="UP000251402">
    <property type="component" value="Chromosome"/>
</dbReference>
<dbReference type="EMBL" id="CP043450">
    <property type="protein sequence ID" value="QEM13165.1"/>
    <property type="molecule type" value="Genomic_DNA"/>
</dbReference>
<keyword evidence="2" id="KW-1185">Reference proteome</keyword>
<organism evidence="1 2">
    <name type="scientific">Mucilaginibacter rubeus</name>
    <dbReference type="NCBI Taxonomy" id="2027860"/>
    <lineage>
        <taxon>Bacteria</taxon>
        <taxon>Pseudomonadati</taxon>
        <taxon>Bacteroidota</taxon>
        <taxon>Sphingobacteriia</taxon>
        <taxon>Sphingobacteriales</taxon>
        <taxon>Sphingobacteriaceae</taxon>
        <taxon>Mucilaginibacter</taxon>
    </lineage>
</organism>
<evidence type="ECO:0000313" key="1">
    <source>
        <dbReference type="EMBL" id="QEM13165.1"/>
    </source>
</evidence>
<sequence length="349" mass="40540">MQPAVTKALYGTFNIDMLPAETIDVSEKINDYVDGDFIRIPKDLVFHKAFGQVSGNDKKYLQISIGDRVYNILEDQYAEDITISIAQKGSTIKIIYYFFTSPHSNWRAILAGQLFQLKGYGILSEAEFYIHVTDTNNYTAEIKEIIGKITPSAIVSVSIINQFEYPAFKLMHDLAKQDPKSTFLYFHSKGMTHNLHSRSLEEILLFTKTFENWRKNIQLLNKEDKQKAGLFPSEEGWIWFNFWYAKGAYLAKCEEPEITDYRYYYEAWLGRANPEKTVPPTDCLSLYKIKNASKYYFSPAEANIYKGNLMEKFFSKDKEFKIVRTPAMIHTQLTIDSFFKQFKKLVKKG</sequence>
<evidence type="ECO:0000313" key="2">
    <source>
        <dbReference type="Proteomes" id="UP000251402"/>
    </source>
</evidence>
<dbReference type="KEGG" id="mrub:DEO27_025195"/>